<evidence type="ECO:0000256" key="1">
    <source>
        <dbReference type="SAM" id="MobiDB-lite"/>
    </source>
</evidence>
<dbReference type="GO" id="GO:0016020">
    <property type="term" value="C:membrane"/>
    <property type="evidence" value="ECO:0007669"/>
    <property type="project" value="TreeGrafter"/>
</dbReference>
<accession>A0A841S9J3</accession>
<feature type="domain" description="Acyltransferase 3" evidence="3">
    <location>
        <begin position="8"/>
        <end position="339"/>
    </location>
</feature>
<feature type="transmembrane region" description="Helical" evidence="2">
    <location>
        <begin position="297"/>
        <end position="316"/>
    </location>
</feature>
<feature type="transmembrane region" description="Helical" evidence="2">
    <location>
        <begin position="265"/>
        <end position="285"/>
    </location>
</feature>
<keyword evidence="2" id="KW-0472">Membrane</keyword>
<protein>
    <submittedName>
        <fullName evidence="4">Peptidoglycan/LPS O-acetylase OafA/YrhL</fullName>
    </submittedName>
</protein>
<dbReference type="RefSeq" id="WP_238354656.1">
    <property type="nucleotide sequence ID" value="NZ_BAAAGT010000012.1"/>
</dbReference>
<evidence type="ECO:0000256" key="2">
    <source>
        <dbReference type="SAM" id="Phobius"/>
    </source>
</evidence>
<feature type="compositionally biased region" description="Pro residues" evidence="1">
    <location>
        <begin position="363"/>
        <end position="377"/>
    </location>
</feature>
<feature type="transmembrane region" description="Helical" evidence="2">
    <location>
        <begin position="128"/>
        <end position="149"/>
    </location>
</feature>
<dbReference type="PANTHER" id="PTHR23028">
    <property type="entry name" value="ACETYLTRANSFERASE"/>
    <property type="match status" value="1"/>
</dbReference>
<dbReference type="EMBL" id="JACHKF010000001">
    <property type="protein sequence ID" value="MBB6568788.1"/>
    <property type="molecule type" value="Genomic_DNA"/>
</dbReference>
<organism evidence="4 5">
    <name type="scientific">Kribbella sandramycini</name>
    <dbReference type="NCBI Taxonomy" id="60450"/>
    <lineage>
        <taxon>Bacteria</taxon>
        <taxon>Bacillati</taxon>
        <taxon>Actinomycetota</taxon>
        <taxon>Actinomycetes</taxon>
        <taxon>Propionibacteriales</taxon>
        <taxon>Kribbellaceae</taxon>
        <taxon>Kribbella</taxon>
    </lineage>
</organism>
<evidence type="ECO:0000313" key="5">
    <source>
        <dbReference type="Proteomes" id="UP000553957"/>
    </source>
</evidence>
<keyword evidence="2" id="KW-0812">Transmembrane</keyword>
<dbReference type="InterPro" id="IPR002656">
    <property type="entry name" value="Acyl_transf_3_dom"/>
</dbReference>
<proteinExistence type="predicted"/>
<dbReference type="AlphaFoldDB" id="A0A841S9J3"/>
<comment type="caution">
    <text evidence="4">The sequence shown here is derived from an EMBL/GenBank/DDBJ whole genome shotgun (WGS) entry which is preliminary data.</text>
</comment>
<keyword evidence="2" id="KW-1133">Transmembrane helix</keyword>
<feature type="transmembrane region" description="Helical" evidence="2">
    <location>
        <begin position="220"/>
        <end position="245"/>
    </location>
</feature>
<evidence type="ECO:0000313" key="4">
    <source>
        <dbReference type="EMBL" id="MBB6568788.1"/>
    </source>
</evidence>
<feature type="transmembrane region" description="Helical" evidence="2">
    <location>
        <begin position="188"/>
        <end position="208"/>
    </location>
</feature>
<dbReference type="PANTHER" id="PTHR23028:SF53">
    <property type="entry name" value="ACYL_TRANSF_3 DOMAIN-CONTAINING PROTEIN"/>
    <property type="match status" value="1"/>
</dbReference>
<feature type="transmembrane region" description="Helical" evidence="2">
    <location>
        <begin position="161"/>
        <end position="182"/>
    </location>
</feature>
<dbReference type="InterPro" id="IPR050879">
    <property type="entry name" value="Acyltransferase_3"/>
</dbReference>
<dbReference type="Proteomes" id="UP000553957">
    <property type="component" value="Unassembled WGS sequence"/>
</dbReference>
<evidence type="ECO:0000259" key="3">
    <source>
        <dbReference type="Pfam" id="PF01757"/>
    </source>
</evidence>
<gene>
    <name evidence="4" type="ORF">HNR71_004425</name>
</gene>
<name>A0A841S9J3_9ACTN</name>
<sequence length="386" mass="40963">MTGHRFPALHGLRVLAALAVLTAQVALHSDAGPFRGLFARLDVGGAIFFAITGFLLYRPHVEAWFEGSLPPLTLPYLRNRAARIVPVLWVAVLLAAVLLHSADWLTYLQHATLTHVYFDAAAPGLTQMWSLTAIGAFYLVLPALAKLLTGYERPTRRSVRWRLTVLAALTVLGPAWMTVMSATHHPNAALWLPGYVGWFAVGMGFALWQVARSSGRLGSSALDILTTIPGTVWGVAAALLLLAATPIAGPYDVSAASPGQTAVKSLLYTGIAACVLFPALTPTARATQLLGSRPARLASKLTYGVFAYQVIVLTLLERVSTQFVVLFSGTLVVTAGVAAASYYAIERPVAGARSAWSAAGRTPPSPSRAPIPALPPADRPDSSDRA</sequence>
<dbReference type="GO" id="GO:0009103">
    <property type="term" value="P:lipopolysaccharide biosynthetic process"/>
    <property type="evidence" value="ECO:0007669"/>
    <property type="project" value="TreeGrafter"/>
</dbReference>
<dbReference type="Pfam" id="PF01757">
    <property type="entry name" value="Acyl_transf_3"/>
    <property type="match status" value="1"/>
</dbReference>
<feature type="region of interest" description="Disordered" evidence="1">
    <location>
        <begin position="356"/>
        <end position="386"/>
    </location>
</feature>
<feature type="transmembrane region" description="Helical" evidence="2">
    <location>
        <begin position="37"/>
        <end position="57"/>
    </location>
</feature>
<feature type="transmembrane region" description="Helical" evidence="2">
    <location>
        <begin position="87"/>
        <end position="108"/>
    </location>
</feature>
<reference evidence="4 5" key="1">
    <citation type="submission" date="2020-08" db="EMBL/GenBank/DDBJ databases">
        <title>Sequencing the genomes of 1000 actinobacteria strains.</title>
        <authorList>
            <person name="Klenk H.-P."/>
        </authorList>
    </citation>
    <scope>NUCLEOTIDE SEQUENCE [LARGE SCALE GENOMIC DNA]</scope>
    <source>
        <strain evidence="4 5">DSM 15626</strain>
    </source>
</reference>
<feature type="transmembrane region" description="Helical" evidence="2">
    <location>
        <begin position="322"/>
        <end position="345"/>
    </location>
</feature>
<dbReference type="GO" id="GO:0016747">
    <property type="term" value="F:acyltransferase activity, transferring groups other than amino-acyl groups"/>
    <property type="evidence" value="ECO:0007669"/>
    <property type="project" value="InterPro"/>
</dbReference>